<keyword evidence="1" id="KW-1133">Transmembrane helix</keyword>
<keyword evidence="1" id="KW-0812">Transmembrane</keyword>
<name>A0A2W6PA01_9BACL</name>
<evidence type="ECO:0000256" key="1">
    <source>
        <dbReference type="SAM" id="Phobius"/>
    </source>
</evidence>
<proteinExistence type="predicted"/>
<evidence type="ECO:0000313" key="2">
    <source>
        <dbReference type="EMBL" id="PZT56510.1"/>
    </source>
</evidence>
<keyword evidence="1" id="KW-0472">Membrane</keyword>
<protein>
    <submittedName>
        <fullName evidence="2">Uncharacterized protein</fullName>
    </submittedName>
</protein>
<reference evidence="2 3" key="1">
    <citation type="submission" date="2018-06" db="EMBL/GenBank/DDBJ databases">
        <title>Isolation of heavy metals resistant Paenibacillus silvae NC2 from Gold-Copper mine in ZiJin, China.</title>
        <authorList>
            <person name="Xu J."/>
            <person name="Mazhar H.S."/>
            <person name="Rensing C."/>
        </authorList>
    </citation>
    <scope>NUCLEOTIDE SEQUENCE [LARGE SCALE GENOMIC DNA]</scope>
    <source>
        <strain evidence="2 3">NC2</strain>
    </source>
</reference>
<gene>
    <name evidence="2" type="ORF">DN757_06720</name>
</gene>
<sequence length="113" mass="12864">MHDNSSQKNGPFMQQRKAVRLLSPFIFSMIIGALYAALIFNEKALIYINKILPSTDGPDLYQYLPVVLPAFVYSYVVQRKHMIWIENLSFSCIQAVIAVLSFATCLLVIMVMM</sequence>
<accession>A0A2W6PA01</accession>
<dbReference type="Proteomes" id="UP000249204">
    <property type="component" value="Unassembled WGS sequence"/>
</dbReference>
<feature type="transmembrane region" description="Helical" evidence="1">
    <location>
        <begin position="60"/>
        <end position="76"/>
    </location>
</feature>
<organism evidence="2 3">
    <name type="scientific">Paenibacillus silvae</name>
    <dbReference type="NCBI Taxonomy" id="1325358"/>
    <lineage>
        <taxon>Bacteria</taxon>
        <taxon>Bacillati</taxon>
        <taxon>Bacillota</taxon>
        <taxon>Bacilli</taxon>
        <taxon>Bacillales</taxon>
        <taxon>Paenibacillaceae</taxon>
        <taxon>Paenibacillus</taxon>
    </lineage>
</organism>
<dbReference type="AlphaFoldDB" id="A0A2W6PA01"/>
<evidence type="ECO:0000313" key="3">
    <source>
        <dbReference type="Proteomes" id="UP000249204"/>
    </source>
</evidence>
<comment type="caution">
    <text evidence="2">The sequence shown here is derived from an EMBL/GenBank/DDBJ whole genome shotgun (WGS) entry which is preliminary data.</text>
</comment>
<feature type="transmembrane region" description="Helical" evidence="1">
    <location>
        <begin position="21"/>
        <end position="40"/>
    </location>
</feature>
<dbReference type="EMBL" id="QKWW01000018">
    <property type="protein sequence ID" value="PZT56510.1"/>
    <property type="molecule type" value="Genomic_DNA"/>
</dbReference>
<feature type="transmembrane region" description="Helical" evidence="1">
    <location>
        <begin position="88"/>
        <end position="112"/>
    </location>
</feature>